<dbReference type="NCBIfam" id="TIGR01691">
    <property type="entry name" value="enolase-ppase"/>
    <property type="match status" value="1"/>
</dbReference>
<dbReference type="GO" id="GO:0000287">
    <property type="term" value="F:magnesium ion binding"/>
    <property type="evidence" value="ECO:0007669"/>
    <property type="project" value="InterPro"/>
</dbReference>
<dbReference type="InterPro" id="IPR023214">
    <property type="entry name" value="HAD_sf"/>
</dbReference>
<organism evidence="4 5">
    <name type="scientific">Steinernema carpocapsae</name>
    <name type="common">Entomopathogenic nematode</name>
    <dbReference type="NCBI Taxonomy" id="34508"/>
    <lineage>
        <taxon>Eukaryota</taxon>
        <taxon>Metazoa</taxon>
        <taxon>Ecdysozoa</taxon>
        <taxon>Nematoda</taxon>
        <taxon>Chromadorea</taxon>
        <taxon>Rhabditida</taxon>
        <taxon>Tylenchina</taxon>
        <taxon>Panagrolaimomorpha</taxon>
        <taxon>Strongyloidoidea</taxon>
        <taxon>Steinernematidae</taxon>
        <taxon>Steinernema</taxon>
    </lineage>
</organism>
<dbReference type="PANTHER" id="PTHR20371:SF1">
    <property type="entry name" value="ENOLASE-PHOSPHATASE E1"/>
    <property type="match status" value="1"/>
</dbReference>
<keyword evidence="5" id="KW-1185">Reference proteome</keyword>
<evidence type="ECO:0000256" key="3">
    <source>
        <dbReference type="ARBA" id="ARBA00023167"/>
    </source>
</evidence>
<dbReference type="AlphaFoldDB" id="A0A4U5NZL1"/>
<dbReference type="STRING" id="34508.A0A4U5NZL1"/>
<dbReference type="InterPro" id="IPR006439">
    <property type="entry name" value="HAD-SF_hydro_IA"/>
</dbReference>
<reference evidence="4 5" key="1">
    <citation type="journal article" date="2015" name="Genome Biol.">
        <title>Comparative genomics of Steinernema reveals deeply conserved gene regulatory networks.</title>
        <authorList>
            <person name="Dillman A.R."/>
            <person name="Macchietto M."/>
            <person name="Porter C.F."/>
            <person name="Rogers A."/>
            <person name="Williams B."/>
            <person name="Antoshechkin I."/>
            <person name="Lee M.M."/>
            <person name="Goodwin Z."/>
            <person name="Lu X."/>
            <person name="Lewis E.E."/>
            <person name="Goodrich-Blair H."/>
            <person name="Stock S.P."/>
            <person name="Adams B.J."/>
            <person name="Sternberg P.W."/>
            <person name="Mortazavi A."/>
        </authorList>
    </citation>
    <scope>NUCLEOTIDE SEQUENCE [LARGE SCALE GENOMIC DNA]</scope>
    <source>
        <strain evidence="4 5">ALL</strain>
    </source>
</reference>
<dbReference type="Gene3D" id="3.40.50.1000">
    <property type="entry name" value="HAD superfamily/HAD-like"/>
    <property type="match status" value="1"/>
</dbReference>
<dbReference type="FunFam" id="3.40.50.1000:FF:000079">
    <property type="entry name" value="Enolase-phosphatase E1"/>
    <property type="match status" value="1"/>
</dbReference>
<reference evidence="4 5" key="2">
    <citation type="journal article" date="2019" name="G3 (Bethesda)">
        <title>Hybrid Assembly of the Genome of the Entomopathogenic Nematode Steinernema carpocapsae Identifies the X-Chromosome.</title>
        <authorList>
            <person name="Serra L."/>
            <person name="Macchietto M."/>
            <person name="Macias-Munoz A."/>
            <person name="McGill C.J."/>
            <person name="Rodriguez I.M."/>
            <person name="Rodriguez B."/>
            <person name="Murad R."/>
            <person name="Mortazavi A."/>
        </authorList>
    </citation>
    <scope>NUCLEOTIDE SEQUENCE [LARGE SCALE GENOMIC DNA]</scope>
    <source>
        <strain evidence="4 5">ALL</strain>
    </source>
</reference>
<dbReference type="SUPFAM" id="SSF56784">
    <property type="entry name" value="HAD-like"/>
    <property type="match status" value="1"/>
</dbReference>
<dbReference type="InterPro" id="IPR036412">
    <property type="entry name" value="HAD-like_sf"/>
</dbReference>
<protein>
    <recommendedName>
        <fullName evidence="6">Enolase-phosphatase E1</fullName>
    </recommendedName>
</protein>
<dbReference type="OrthoDB" id="272500at2759"/>
<dbReference type="SFLD" id="SFLDS00003">
    <property type="entry name" value="Haloacid_Dehalogenase"/>
    <property type="match status" value="1"/>
</dbReference>
<proteinExistence type="predicted"/>
<dbReference type="SFLD" id="SFLDG01133">
    <property type="entry name" value="C1.5.4:_Enolase-phosphatase_Li"/>
    <property type="match status" value="1"/>
</dbReference>
<name>A0A4U5NZL1_STECR</name>
<dbReference type="GO" id="GO:0019509">
    <property type="term" value="P:L-methionine salvage from methylthioadenosine"/>
    <property type="evidence" value="ECO:0007669"/>
    <property type="project" value="InterPro"/>
</dbReference>
<evidence type="ECO:0000256" key="1">
    <source>
        <dbReference type="ARBA" id="ARBA00022605"/>
    </source>
</evidence>
<evidence type="ECO:0000256" key="2">
    <source>
        <dbReference type="ARBA" id="ARBA00022801"/>
    </source>
</evidence>
<accession>A0A4U5NZL1</accession>
<keyword evidence="3" id="KW-0486">Methionine biosynthesis</keyword>
<dbReference type="GO" id="GO:0043874">
    <property type="term" value="F:acireductone synthase activity"/>
    <property type="evidence" value="ECO:0007669"/>
    <property type="project" value="InterPro"/>
</dbReference>
<dbReference type="InterPro" id="IPR023943">
    <property type="entry name" value="Enolase-ppase_E1"/>
</dbReference>
<dbReference type="PANTHER" id="PTHR20371">
    <property type="entry name" value="ENOLASE-PHOSPHATASE E1"/>
    <property type="match status" value="1"/>
</dbReference>
<comment type="caution">
    <text evidence="4">The sequence shown here is derived from an EMBL/GenBank/DDBJ whole genome shotgun (WGS) entry which is preliminary data.</text>
</comment>
<dbReference type="NCBIfam" id="TIGR01549">
    <property type="entry name" value="HAD-SF-IA-v1"/>
    <property type="match status" value="1"/>
</dbReference>
<dbReference type="SFLD" id="SFLDF00044">
    <property type="entry name" value="enolase-phosphatase"/>
    <property type="match status" value="1"/>
</dbReference>
<dbReference type="Proteomes" id="UP000298663">
    <property type="component" value="Unassembled WGS sequence"/>
</dbReference>
<evidence type="ECO:0000313" key="5">
    <source>
        <dbReference type="Proteomes" id="UP000298663"/>
    </source>
</evidence>
<keyword evidence="2" id="KW-0378">Hydrolase</keyword>
<dbReference type="Pfam" id="PF00702">
    <property type="entry name" value="Hydrolase"/>
    <property type="match status" value="1"/>
</dbReference>
<dbReference type="Gene3D" id="1.10.720.60">
    <property type="match status" value="1"/>
</dbReference>
<keyword evidence="1" id="KW-0028">Amino-acid biosynthesis</keyword>
<evidence type="ECO:0000313" key="4">
    <source>
        <dbReference type="EMBL" id="TKR88754.1"/>
    </source>
</evidence>
<gene>
    <name evidence="4" type="ORF">L596_012952</name>
</gene>
<dbReference type="PRINTS" id="PR00413">
    <property type="entry name" value="HADHALOGNASE"/>
</dbReference>
<dbReference type="EMBL" id="AZBU02000003">
    <property type="protein sequence ID" value="TKR88754.1"/>
    <property type="molecule type" value="Genomic_DNA"/>
</dbReference>
<evidence type="ECO:0008006" key="6">
    <source>
        <dbReference type="Google" id="ProtNLM"/>
    </source>
</evidence>
<dbReference type="SFLD" id="SFLDG01129">
    <property type="entry name" value="C1.5:_HAD__Beta-PGM__Phosphata"/>
    <property type="match status" value="1"/>
</dbReference>
<dbReference type="CDD" id="cd01629">
    <property type="entry name" value="HAD_EP"/>
    <property type="match status" value="1"/>
</dbReference>
<sequence>MFEALVLDIEGTTSSISFVKDELFPYVYRNVESYLREKGTEETFAPLVALANSEAEVDANVGKIEAEEARENKVEKLTKNIKMWIDKDKKFTAMKQLQGQMWKDAYEQNLIKGHVYPDVFPVLQKLHSSGTPIYIYSSGSVQAQKLLFKYSLTGDITTILSGYFDTNIGYKQDSTSYEKIAVSIKKDPAKILFLTDVEKEAYAAKAAGFQCKLVLREGNAPLTEQALKDFKTICNFKELL</sequence>